<evidence type="ECO:0000313" key="3">
    <source>
        <dbReference type="Proteomes" id="UP000294065"/>
    </source>
</evidence>
<sequence length="66" mass="7645">MLKEFAMGDLLFTPMAIFTIMALIATIITHFILPEHVIAQFLVQRAWLNILFFICYLALFMYVFGA</sequence>
<accession>A0AAE8GB00</accession>
<proteinExistence type="predicted"/>
<keyword evidence="1" id="KW-0472">Membrane</keyword>
<dbReference type="EMBL" id="SGTH01000001">
    <property type="protein sequence ID" value="RZH32259.1"/>
    <property type="molecule type" value="Genomic_DNA"/>
</dbReference>
<dbReference type="AlphaFoldDB" id="A0AAE8GB00"/>
<evidence type="ECO:0000256" key="1">
    <source>
        <dbReference type="SAM" id="Phobius"/>
    </source>
</evidence>
<protein>
    <recommendedName>
        <fullName evidence="4">DUF1656 domain-containing protein</fullName>
    </recommendedName>
</protein>
<name>A0AAE8GB00_ACIPI</name>
<comment type="caution">
    <text evidence="2">The sequence shown here is derived from an EMBL/GenBank/DDBJ whole genome shotgun (WGS) entry which is preliminary data.</text>
</comment>
<evidence type="ECO:0008006" key="4">
    <source>
        <dbReference type="Google" id="ProtNLM"/>
    </source>
</evidence>
<feature type="transmembrane region" description="Helical" evidence="1">
    <location>
        <begin position="46"/>
        <end position="65"/>
    </location>
</feature>
<keyword evidence="1" id="KW-0812">Transmembrane</keyword>
<organism evidence="2 3">
    <name type="scientific">Acinetobacter pittii</name>
    <name type="common">Acinetobacter genomosp. 3</name>
    <dbReference type="NCBI Taxonomy" id="48296"/>
    <lineage>
        <taxon>Bacteria</taxon>
        <taxon>Pseudomonadati</taxon>
        <taxon>Pseudomonadota</taxon>
        <taxon>Gammaproteobacteria</taxon>
        <taxon>Moraxellales</taxon>
        <taxon>Moraxellaceae</taxon>
        <taxon>Acinetobacter</taxon>
        <taxon>Acinetobacter calcoaceticus/baumannii complex</taxon>
    </lineage>
</organism>
<dbReference type="RefSeq" id="WP_050680425.1">
    <property type="nucleotide sequence ID" value="NZ_CAJHGL010000001.1"/>
</dbReference>
<evidence type="ECO:0000313" key="2">
    <source>
        <dbReference type="EMBL" id="RZH32259.1"/>
    </source>
</evidence>
<reference evidence="2 3" key="1">
    <citation type="submission" date="2019-02" db="EMBL/GenBank/DDBJ databases">
        <title>The Batch Genome Submission of Acinetobacter spp. strains.</title>
        <authorList>
            <person name="Qin J."/>
            <person name="Hu Y."/>
            <person name="Ye H."/>
            <person name="Wei L."/>
            <person name="Feng Y."/>
            <person name="Zong Z."/>
        </authorList>
    </citation>
    <scope>NUCLEOTIDE SEQUENCE [LARGE SCALE GENOMIC DNA]</scope>
    <source>
        <strain evidence="2 3">WCHAP100012</strain>
    </source>
</reference>
<feature type="transmembrane region" description="Helical" evidence="1">
    <location>
        <begin position="12"/>
        <end position="34"/>
    </location>
</feature>
<gene>
    <name evidence="2" type="ORF">EXD98_03340</name>
</gene>
<keyword evidence="1" id="KW-1133">Transmembrane helix</keyword>
<dbReference type="Proteomes" id="UP000294065">
    <property type="component" value="Unassembled WGS sequence"/>
</dbReference>